<dbReference type="GO" id="GO:0008360">
    <property type="term" value="P:regulation of cell shape"/>
    <property type="evidence" value="ECO:0007669"/>
    <property type="project" value="UniProtKB-KW"/>
</dbReference>
<keyword evidence="6 10" id="KW-0133">Cell shape</keyword>
<evidence type="ECO:0000256" key="7">
    <source>
        <dbReference type="ARBA" id="ARBA00022984"/>
    </source>
</evidence>
<dbReference type="AlphaFoldDB" id="A0A4U8VTX3"/>
<dbReference type="GO" id="GO:0009252">
    <property type="term" value="P:peptidoglycan biosynthetic process"/>
    <property type="evidence" value="ECO:0007669"/>
    <property type="project" value="UniProtKB-UniRule"/>
</dbReference>
<reference evidence="16 17" key="1">
    <citation type="submission" date="2019-02" db="EMBL/GenBank/DDBJ databases">
        <authorList>
            <consortium name="Pathogen Informatics"/>
        </authorList>
    </citation>
    <scope>NUCLEOTIDE SEQUENCE [LARGE SCALE GENOMIC DNA]</scope>
    <source>
        <strain evidence="16 17">3012STDY6756504</strain>
    </source>
</reference>
<evidence type="ECO:0000256" key="1">
    <source>
        <dbReference type="ARBA" id="ARBA00022490"/>
    </source>
</evidence>
<evidence type="ECO:0000256" key="2">
    <source>
        <dbReference type="ARBA" id="ARBA00022598"/>
    </source>
</evidence>
<dbReference type="Proteomes" id="UP000290439">
    <property type="component" value="Chromosome"/>
</dbReference>
<evidence type="ECO:0000256" key="4">
    <source>
        <dbReference type="ARBA" id="ARBA00022741"/>
    </source>
</evidence>
<dbReference type="PANTHER" id="PTHR43024:SF1">
    <property type="entry name" value="UDP-N-ACETYLMURAMOYL-TRIPEPTIDE--D-ALANYL-D-ALANINE LIGASE"/>
    <property type="match status" value="1"/>
</dbReference>
<sequence>MIEMTLRDIADVVGGTLHDVADPEVTVTGSVEFDSRRIGPGDVFLALPGERADGHDYAAAAIEAGAVAVLAARPVGVPAIVVAPSPGTLPANSALVAGDADGSGAAVLSALAKLARASVERLAAAGATGPEAAAERHHAGPRDRRKADTAAGGLTVVGVTGSSGKTSTKDLLAAVLAPMGPVVAPPGSFNNELGHPWTALRADESTRFLVLELSARGVGHIAALTEIAPPNIGVVLNVGTAHLGEFGSREAIAKAKGELVEALPATGLAVLNADDQQVAAMAARTDARVVMVGQAERAEIRATDIVLDDEARAQFTLHTPAGSARVRLSVHGEHQVGNALSAVAVALECGADLDTIVAALSGARAASARRMDVRTTDDGVTVVNDSYNANPDSVRAALKALVTMSKAGDTPRRSWAVLGEMAELGEESVIEHDAIGRLAVRLDVDRLVVVGTGRPSRAMHQGAVMEGSWGEESVLVPDIGAAIALLDDAVEPGDVVLVKASQSVGLWAVAEHLTGDTRPDGRRGSAEAVR</sequence>
<dbReference type="InterPro" id="IPR013221">
    <property type="entry name" value="Mur_ligase_cen"/>
</dbReference>
<accession>A0A4U8VTX3</accession>
<dbReference type="GO" id="GO:0047480">
    <property type="term" value="F:UDP-N-acetylmuramoyl-tripeptide-D-alanyl-D-alanine ligase activity"/>
    <property type="evidence" value="ECO:0007669"/>
    <property type="project" value="UniProtKB-UniRule"/>
</dbReference>
<feature type="domain" description="Mur ligase central" evidence="15">
    <location>
        <begin position="159"/>
        <end position="346"/>
    </location>
</feature>
<keyword evidence="4 10" id="KW-0547">Nucleotide-binding</keyword>
<dbReference type="InterPro" id="IPR051046">
    <property type="entry name" value="MurCDEF_CellWall_CoF430Synth"/>
</dbReference>
<comment type="pathway">
    <text evidence="10 11">Cell wall biogenesis; peptidoglycan biosynthesis.</text>
</comment>
<dbReference type="Gene3D" id="3.40.1390.10">
    <property type="entry name" value="MurE/MurF, N-terminal domain"/>
    <property type="match status" value="1"/>
</dbReference>
<proteinExistence type="inferred from homology"/>
<dbReference type="SUPFAM" id="SSF63418">
    <property type="entry name" value="MurE/MurF N-terminal domain"/>
    <property type="match status" value="1"/>
</dbReference>
<dbReference type="HAMAP" id="MF_02019">
    <property type="entry name" value="MurF"/>
    <property type="match status" value="1"/>
</dbReference>
<organism evidence="16 17">
    <name type="scientific">Nocardia cyriacigeorgica</name>
    <dbReference type="NCBI Taxonomy" id="135487"/>
    <lineage>
        <taxon>Bacteria</taxon>
        <taxon>Bacillati</taxon>
        <taxon>Actinomycetota</taxon>
        <taxon>Actinomycetes</taxon>
        <taxon>Mycobacteriales</taxon>
        <taxon>Nocardiaceae</taxon>
        <taxon>Nocardia</taxon>
    </lineage>
</organism>
<evidence type="ECO:0000259" key="14">
    <source>
        <dbReference type="Pfam" id="PF02875"/>
    </source>
</evidence>
<feature type="compositionally biased region" description="Basic and acidic residues" evidence="12">
    <location>
        <begin position="133"/>
        <end position="148"/>
    </location>
</feature>
<dbReference type="Pfam" id="PF08245">
    <property type="entry name" value="Mur_ligase_M"/>
    <property type="match status" value="1"/>
</dbReference>
<evidence type="ECO:0000256" key="11">
    <source>
        <dbReference type="RuleBase" id="RU004136"/>
    </source>
</evidence>
<dbReference type="SUPFAM" id="SSF53623">
    <property type="entry name" value="MurD-like peptide ligases, catalytic domain"/>
    <property type="match status" value="1"/>
</dbReference>
<dbReference type="Pfam" id="PF01225">
    <property type="entry name" value="Mur_ligase"/>
    <property type="match status" value="1"/>
</dbReference>
<dbReference type="SUPFAM" id="SSF53244">
    <property type="entry name" value="MurD-like peptide ligases, peptide-binding domain"/>
    <property type="match status" value="1"/>
</dbReference>
<dbReference type="GO" id="GO:0008766">
    <property type="term" value="F:UDP-N-acetylmuramoylalanyl-D-glutamyl-2,6-diaminopimelate-D-alanyl-D-alanine ligase activity"/>
    <property type="evidence" value="ECO:0007669"/>
    <property type="project" value="RHEA"/>
</dbReference>
<evidence type="ECO:0000313" key="16">
    <source>
        <dbReference type="EMBL" id="VFA96722.1"/>
    </source>
</evidence>
<evidence type="ECO:0000256" key="5">
    <source>
        <dbReference type="ARBA" id="ARBA00022840"/>
    </source>
</evidence>
<dbReference type="Pfam" id="PF02875">
    <property type="entry name" value="Mur_ligase_C"/>
    <property type="match status" value="1"/>
</dbReference>
<feature type="region of interest" description="Disordered" evidence="12">
    <location>
        <begin position="126"/>
        <end position="151"/>
    </location>
</feature>
<dbReference type="InterPro" id="IPR005863">
    <property type="entry name" value="UDP-N-AcMur_synth"/>
</dbReference>
<dbReference type="NCBIfam" id="TIGR01143">
    <property type="entry name" value="murF"/>
    <property type="match status" value="1"/>
</dbReference>
<evidence type="ECO:0000259" key="13">
    <source>
        <dbReference type="Pfam" id="PF01225"/>
    </source>
</evidence>
<keyword evidence="7 10" id="KW-0573">Peptidoglycan synthesis</keyword>
<dbReference type="InterPro" id="IPR036565">
    <property type="entry name" value="Mur-like_cat_sf"/>
</dbReference>
<comment type="catalytic activity">
    <reaction evidence="10 11">
        <text>D-alanyl-D-alanine + UDP-N-acetyl-alpha-D-muramoyl-L-alanyl-gamma-D-glutamyl-meso-2,6-diaminopimelate + ATP = UDP-N-acetyl-alpha-D-muramoyl-L-alanyl-gamma-D-glutamyl-meso-2,6-diaminopimeloyl-D-alanyl-D-alanine + ADP + phosphate + H(+)</text>
        <dbReference type="Rhea" id="RHEA:28374"/>
        <dbReference type="ChEBI" id="CHEBI:15378"/>
        <dbReference type="ChEBI" id="CHEBI:30616"/>
        <dbReference type="ChEBI" id="CHEBI:43474"/>
        <dbReference type="ChEBI" id="CHEBI:57822"/>
        <dbReference type="ChEBI" id="CHEBI:61386"/>
        <dbReference type="ChEBI" id="CHEBI:83905"/>
        <dbReference type="ChEBI" id="CHEBI:456216"/>
        <dbReference type="EC" id="6.3.2.10"/>
    </reaction>
</comment>
<protein>
    <recommendedName>
        <fullName evidence="10 11">UDP-N-acetylmuramoyl-tripeptide--D-alanyl-D-alanine ligase</fullName>
        <ecNumber evidence="10 11">6.3.2.10</ecNumber>
    </recommendedName>
    <alternativeName>
        <fullName evidence="10">D-alanyl-D-alanine-adding enzyme</fullName>
    </alternativeName>
</protein>
<evidence type="ECO:0000256" key="6">
    <source>
        <dbReference type="ARBA" id="ARBA00022960"/>
    </source>
</evidence>
<keyword evidence="5 10" id="KW-0067">ATP-binding</keyword>
<evidence type="ECO:0000256" key="9">
    <source>
        <dbReference type="ARBA" id="ARBA00023316"/>
    </source>
</evidence>
<dbReference type="Gene3D" id="3.90.190.20">
    <property type="entry name" value="Mur ligase, C-terminal domain"/>
    <property type="match status" value="1"/>
</dbReference>
<feature type="domain" description="Mur ligase N-terminal catalytic" evidence="13">
    <location>
        <begin position="31"/>
        <end position="106"/>
    </location>
</feature>
<evidence type="ECO:0000256" key="10">
    <source>
        <dbReference type="HAMAP-Rule" id="MF_02019"/>
    </source>
</evidence>
<keyword evidence="1 10" id="KW-0963">Cytoplasm</keyword>
<dbReference type="InterPro" id="IPR035911">
    <property type="entry name" value="MurE/MurF_N"/>
</dbReference>
<feature type="binding site" evidence="10">
    <location>
        <begin position="161"/>
        <end position="167"/>
    </location>
    <ligand>
        <name>ATP</name>
        <dbReference type="ChEBI" id="CHEBI:30616"/>
    </ligand>
</feature>
<keyword evidence="8 10" id="KW-0131">Cell cycle</keyword>
<dbReference type="InterPro" id="IPR036615">
    <property type="entry name" value="Mur_ligase_C_dom_sf"/>
</dbReference>
<dbReference type="UniPathway" id="UPA00219"/>
<dbReference type="RefSeq" id="WP_130915791.1">
    <property type="nucleotide sequence ID" value="NZ_JADLPK010000011.1"/>
</dbReference>
<feature type="domain" description="Mur ligase C-terminal" evidence="14">
    <location>
        <begin position="369"/>
        <end position="501"/>
    </location>
</feature>
<dbReference type="GO" id="GO:0005524">
    <property type="term" value="F:ATP binding"/>
    <property type="evidence" value="ECO:0007669"/>
    <property type="project" value="UniProtKB-UniRule"/>
</dbReference>
<dbReference type="InterPro" id="IPR000713">
    <property type="entry name" value="Mur_ligase_N"/>
</dbReference>
<evidence type="ECO:0000259" key="15">
    <source>
        <dbReference type="Pfam" id="PF08245"/>
    </source>
</evidence>
<comment type="subcellular location">
    <subcellularLocation>
        <location evidence="10 11">Cytoplasm</location>
    </subcellularLocation>
</comment>
<keyword evidence="2 10" id="KW-0436">Ligase</keyword>
<evidence type="ECO:0000256" key="8">
    <source>
        <dbReference type="ARBA" id="ARBA00023306"/>
    </source>
</evidence>
<keyword evidence="9 10" id="KW-0961">Cell wall biogenesis/degradation</keyword>
<evidence type="ECO:0000256" key="12">
    <source>
        <dbReference type="SAM" id="MobiDB-lite"/>
    </source>
</evidence>
<dbReference type="PANTHER" id="PTHR43024">
    <property type="entry name" value="UDP-N-ACETYLMURAMOYL-TRIPEPTIDE--D-ALANYL-D-ALANINE LIGASE"/>
    <property type="match status" value="1"/>
</dbReference>
<comment type="function">
    <text evidence="10 11">Involved in cell wall formation. Catalyzes the final step in the synthesis of UDP-N-acetylmuramoyl-pentapeptide, the precursor of murein.</text>
</comment>
<dbReference type="EC" id="6.3.2.10" evidence="10 11"/>
<comment type="similarity">
    <text evidence="10">Belongs to the MurCDEF family. MurF subfamily.</text>
</comment>
<dbReference type="Gene3D" id="3.40.1190.10">
    <property type="entry name" value="Mur-like, catalytic domain"/>
    <property type="match status" value="1"/>
</dbReference>
<dbReference type="GO" id="GO:0051301">
    <property type="term" value="P:cell division"/>
    <property type="evidence" value="ECO:0007669"/>
    <property type="project" value="UniProtKB-KW"/>
</dbReference>
<dbReference type="GO" id="GO:0005737">
    <property type="term" value="C:cytoplasm"/>
    <property type="evidence" value="ECO:0007669"/>
    <property type="project" value="UniProtKB-SubCell"/>
</dbReference>
<dbReference type="GO" id="GO:0071555">
    <property type="term" value="P:cell wall organization"/>
    <property type="evidence" value="ECO:0007669"/>
    <property type="project" value="UniProtKB-KW"/>
</dbReference>
<dbReference type="InterPro" id="IPR004101">
    <property type="entry name" value="Mur_ligase_C"/>
</dbReference>
<gene>
    <name evidence="10 16" type="primary">murF</name>
    <name evidence="16" type="ORF">NCTC10797_00477</name>
</gene>
<evidence type="ECO:0000256" key="3">
    <source>
        <dbReference type="ARBA" id="ARBA00022618"/>
    </source>
</evidence>
<keyword evidence="3 10" id="KW-0132">Cell division</keyword>
<evidence type="ECO:0000313" key="17">
    <source>
        <dbReference type="Proteomes" id="UP000290439"/>
    </source>
</evidence>
<name>A0A4U8VTX3_9NOCA</name>
<dbReference type="EMBL" id="LR215973">
    <property type="protein sequence ID" value="VFA96722.1"/>
    <property type="molecule type" value="Genomic_DNA"/>
</dbReference>